<dbReference type="Gene3D" id="1.10.510.10">
    <property type="entry name" value="Transferase(Phosphotransferase) domain 1"/>
    <property type="match status" value="2"/>
</dbReference>
<sequence length="966" mass="110382">MADIAVLLGTLELENFEHKSFVPFNKLEALFTRDKIHELVRQHDLKFYLIDEIVDRVLDGGLRTFAILAAVQEIRSIERFIREDQFSEVSLDAKLPLKETDISQYFSNPEKGRLFLRRQWTFLAPVFSENRSRRELNDRIILPFLHKNPIGEGGFAKVYKVTVDASHHTLSTSTNSSGLNVLGNAQQQNVPSLPLDLICKQLERPDDEGTLAEEFEHEVSILLALRCLQHPNIISLVTAFSKGTTYSFLLPAADGDLRKLLNTSHRLPGFRTETEIFGSLWGLSSALDAVHNYFFSQFNVRQVGCHYDIKPDNILLSNGKLMLSDFGLSRLRRPEDGSQTTFQTGNPLYLAPECESISEGFKHERIGRASDIWSLGCVLAEILAYLSVEPASGPETVRNFVRDRRLKIGPFISSMFYGENEVNPAVQKFLENCKTDQTLSNGLKSLARIVGRILQFDPSQRPSAAHITRLLFHLTQQSRIATITSTFDKGFRPLELELEIEMERLSIWSETIGLCADLLDVPESTWFAMNHTFEEYENLQQLLIKIEEETGMIATELQKTASGRPAFQLYYRLQKLQDQLWDSQTLAVRHLMFDRLEEIMLSKDSLAKPREAFGSIQHAVVSSYSSSTEQFRQRFVYLATMRNVASAMLRQDRQTQGLKLDRKVIKGPWFDLGPHAVGILEPNCVHVLIEYLTYGETWSSHEDKLLERVNAIASLRKKSVSESIFPILRCHGYYCDPTRFRLGIVYQLPTEARNTVPINLLTVFEKTKSRSLQPSLTHRYRLASALVSCVLNFHRGGWLHRSISAFNIICFPDAFPNVAASLAKPYFIGFNHSRVNDDNEYSSRTDMEYQHPVYQSNTRAYADDTMRGIVRFRQEFDYYSIGLVLMEIAFWRPLSSITQRIVGSPEQMLAELQEKFIPLVRTYMGDIYGDAVQYCLTAYEEGHQPLESVRNGFNENVVLLISKCFV</sequence>
<name>U1GKG5_ENDPU</name>
<dbReference type="eggNOG" id="KOG0591">
    <property type="taxonomic scope" value="Eukaryota"/>
</dbReference>
<feature type="domain" description="Protein kinase" evidence="1">
    <location>
        <begin position="144"/>
        <end position="476"/>
    </location>
</feature>
<dbReference type="OMA" id="CHYDLKP"/>
<proteinExistence type="predicted"/>
<dbReference type="GO" id="GO:0004672">
    <property type="term" value="F:protein kinase activity"/>
    <property type="evidence" value="ECO:0007669"/>
    <property type="project" value="InterPro"/>
</dbReference>
<dbReference type="EMBL" id="KE721055">
    <property type="protein sequence ID" value="ERF72673.1"/>
    <property type="molecule type" value="Genomic_DNA"/>
</dbReference>
<dbReference type="AlphaFoldDB" id="U1GKG5"/>
<dbReference type="InterPro" id="IPR011009">
    <property type="entry name" value="Kinase-like_dom_sf"/>
</dbReference>
<dbReference type="HOGENOM" id="CLU_312157_0_0_1"/>
<dbReference type="PANTHER" id="PTHR37542">
    <property type="entry name" value="HELO DOMAIN-CONTAINING PROTEIN-RELATED"/>
    <property type="match status" value="1"/>
</dbReference>
<dbReference type="Proteomes" id="UP000019373">
    <property type="component" value="Unassembled WGS sequence"/>
</dbReference>
<accession>U1GKG5</accession>
<dbReference type="SUPFAM" id="SSF56112">
    <property type="entry name" value="Protein kinase-like (PK-like)"/>
    <property type="match status" value="2"/>
</dbReference>
<organism evidence="2 3">
    <name type="scientific">Endocarpon pusillum (strain Z07020 / HMAS-L-300199)</name>
    <name type="common">Lichen-forming fungus</name>
    <dbReference type="NCBI Taxonomy" id="1263415"/>
    <lineage>
        <taxon>Eukaryota</taxon>
        <taxon>Fungi</taxon>
        <taxon>Dikarya</taxon>
        <taxon>Ascomycota</taxon>
        <taxon>Pezizomycotina</taxon>
        <taxon>Eurotiomycetes</taxon>
        <taxon>Chaetothyriomycetidae</taxon>
        <taxon>Verrucariales</taxon>
        <taxon>Verrucariaceae</taxon>
        <taxon>Endocarpon</taxon>
    </lineage>
</organism>
<reference evidence="3" key="1">
    <citation type="journal article" date="2014" name="BMC Genomics">
        <title>Genome characteristics reveal the impact of lichenization on lichen-forming fungus Endocarpon pusillum Hedwig (Verrucariales, Ascomycota).</title>
        <authorList>
            <person name="Wang Y.-Y."/>
            <person name="Liu B."/>
            <person name="Zhang X.-Y."/>
            <person name="Zhou Q.-M."/>
            <person name="Zhang T."/>
            <person name="Li H."/>
            <person name="Yu Y.-F."/>
            <person name="Zhang X.-L."/>
            <person name="Hao X.-Y."/>
            <person name="Wang M."/>
            <person name="Wang L."/>
            <person name="Wei J.-C."/>
        </authorList>
    </citation>
    <scope>NUCLEOTIDE SEQUENCE [LARGE SCALE GENOMIC DNA]</scope>
    <source>
        <strain evidence="3">Z07020 / HMAS-L-300199</strain>
    </source>
</reference>
<dbReference type="GO" id="GO:0005524">
    <property type="term" value="F:ATP binding"/>
    <property type="evidence" value="ECO:0007669"/>
    <property type="project" value="InterPro"/>
</dbReference>
<gene>
    <name evidence="2" type="ORF">EPUS_09492</name>
</gene>
<dbReference type="PANTHER" id="PTHR37542:SF3">
    <property type="entry name" value="PRION-INHIBITION AND PROPAGATION HELO DOMAIN-CONTAINING PROTEIN"/>
    <property type="match status" value="1"/>
</dbReference>
<dbReference type="GeneID" id="19244283"/>
<dbReference type="PROSITE" id="PS50011">
    <property type="entry name" value="PROTEIN_KINASE_DOM"/>
    <property type="match status" value="1"/>
</dbReference>
<keyword evidence="3" id="KW-1185">Reference proteome</keyword>
<dbReference type="OrthoDB" id="5986190at2759"/>
<dbReference type="Pfam" id="PF00069">
    <property type="entry name" value="Pkinase"/>
    <property type="match status" value="1"/>
</dbReference>
<dbReference type="RefSeq" id="XP_007801681.1">
    <property type="nucleotide sequence ID" value="XM_007803490.1"/>
</dbReference>
<dbReference type="InterPro" id="IPR000719">
    <property type="entry name" value="Prot_kinase_dom"/>
</dbReference>
<evidence type="ECO:0000313" key="3">
    <source>
        <dbReference type="Proteomes" id="UP000019373"/>
    </source>
</evidence>
<protein>
    <recommendedName>
        <fullName evidence="1">Protein kinase domain-containing protein</fullName>
    </recommendedName>
</protein>
<dbReference type="Gene3D" id="3.30.200.20">
    <property type="entry name" value="Phosphorylase Kinase, domain 1"/>
    <property type="match status" value="1"/>
</dbReference>
<evidence type="ECO:0000313" key="2">
    <source>
        <dbReference type="EMBL" id="ERF72673.1"/>
    </source>
</evidence>
<dbReference type="SMART" id="SM00220">
    <property type="entry name" value="S_TKc"/>
    <property type="match status" value="1"/>
</dbReference>
<evidence type="ECO:0000259" key="1">
    <source>
        <dbReference type="PROSITE" id="PS50011"/>
    </source>
</evidence>